<dbReference type="EMBL" id="JBBPCC010000002">
    <property type="protein sequence ID" value="MEK8127251.1"/>
    <property type="molecule type" value="Genomic_DNA"/>
</dbReference>
<proteinExistence type="predicted"/>
<evidence type="ECO:0000313" key="6">
    <source>
        <dbReference type="Proteomes" id="UP001469365"/>
    </source>
</evidence>
<evidence type="ECO:0000256" key="3">
    <source>
        <dbReference type="SAM" id="MobiDB-lite"/>
    </source>
</evidence>
<keyword evidence="6" id="KW-1185">Reference proteome</keyword>
<keyword evidence="2" id="KW-0346">Stress response</keyword>
<protein>
    <submittedName>
        <fullName evidence="5">J domain-containing protein</fullName>
    </submittedName>
</protein>
<feature type="domain" description="J" evidence="4">
    <location>
        <begin position="194"/>
        <end position="245"/>
    </location>
</feature>
<keyword evidence="1" id="KW-0235">DNA replication</keyword>
<reference evidence="5 6" key="1">
    <citation type="submission" date="2024-04" db="EMBL/GenBank/DDBJ databases">
        <title>draft genome sequnece of Paenibacillus filicis.</title>
        <authorList>
            <person name="Kim D.-U."/>
        </authorList>
    </citation>
    <scope>NUCLEOTIDE SEQUENCE [LARGE SCALE GENOMIC DNA]</scope>
    <source>
        <strain evidence="5 6">KACC14197</strain>
    </source>
</reference>
<dbReference type="PROSITE" id="PS50076">
    <property type="entry name" value="DNAJ_2"/>
    <property type="match status" value="1"/>
</dbReference>
<evidence type="ECO:0000256" key="2">
    <source>
        <dbReference type="ARBA" id="ARBA00023016"/>
    </source>
</evidence>
<feature type="region of interest" description="Disordered" evidence="3">
    <location>
        <begin position="172"/>
        <end position="194"/>
    </location>
</feature>
<evidence type="ECO:0000313" key="5">
    <source>
        <dbReference type="EMBL" id="MEK8127251.1"/>
    </source>
</evidence>
<dbReference type="RefSeq" id="WP_341414305.1">
    <property type="nucleotide sequence ID" value="NZ_JBBPCC010000002.1"/>
</dbReference>
<name>A0ABU9DEF3_9BACL</name>
<dbReference type="InterPro" id="IPR036869">
    <property type="entry name" value="J_dom_sf"/>
</dbReference>
<evidence type="ECO:0000259" key="4">
    <source>
        <dbReference type="PROSITE" id="PS50076"/>
    </source>
</evidence>
<comment type="caution">
    <text evidence="5">The sequence shown here is derived from an EMBL/GenBank/DDBJ whole genome shotgun (WGS) entry which is preliminary data.</text>
</comment>
<accession>A0ABU9DEF3</accession>
<organism evidence="5 6">
    <name type="scientific">Paenibacillus filicis</name>
    <dbReference type="NCBI Taxonomy" id="669464"/>
    <lineage>
        <taxon>Bacteria</taxon>
        <taxon>Bacillati</taxon>
        <taxon>Bacillota</taxon>
        <taxon>Bacilli</taxon>
        <taxon>Bacillales</taxon>
        <taxon>Paenibacillaceae</taxon>
        <taxon>Paenibacillus</taxon>
    </lineage>
</organism>
<evidence type="ECO:0000256" key="1">
    <source>
        <dbReference type="ARBA" id="ARBA00022705"/>
    </source>
</evidence>
<sequence>MKKSGRKRPDEALDFIVVEDEYLIGIVKALTNLTPGWSVKLKQGGLKLHMAVQLGSRLTSEQQLQYMEFHSDHPIPEIYMGKILYAFARDMPEWAIHSVLRIYRLAAATKASMIRFNDLMDEYEKLVQQFEYAYLEAELPTDDEGLEQALVDVEARLRHLYNQVPAREQMDYNQSYSDSSSASGPKNPSRSGSSFQTLIGAEEHASPDEIRRQSRRLLKKLHPDRGGSAYLFQWVKQAYDAYLHK</sequence>
<dbReference type="Proteomes" id="UP001469365">
    <property type="component" value="Unassembled WGS sequence"/>
</dbReference>
<dbReference type="SUPFAM" id="SSF46565">
    <property type="entry name" value="Chaperone J-domain"/>
    <property type="match status" value="1"/>
</dbReference>
<feature type="compositionally biased region" description="Polar residues" evidence="3">
    <location>
        <begin position="184"/>
        <end position="194"/>
    </location>
</feature>
<dbReference type="InterPro" id="IPR001623">
    <property type="entry name" value="DnaJ_domain"/>
</dbReference>
<dbReference type="Gene3D" id="1.10.287.110">
    <property type="entry name" value="DnaJ domain"/>
    <property type="match status" value="1"/>
</dbReference>
<dbReference type="CDD" id="cd06257">
    <property type="entry name" value="DnaJ"/>
    <property type="match status" value="1"/>
</dbReference>
<gene>
    <name evidence="5" type="ORF">WMW72_04925</name>
</gene>